<accession>A0A1J0EQ94</accession>
<evidence type="ECO:0008006" key="3">
    <source>
        <dbReference type="Google" id="ProtNLM"/>
    </source>
</evidence>
<dbReference type="GeneID" id="46911016"/>
<evidence type="ECO:0000313" key="1">
    <source>
        <dbReference type="EMBL" id="APC18322.1"/>
    </source>
</evidence>
<organism evidence="1 2">
    <name type="scientific">Pseudomonas frederiksbergensis</name>
    <dbReference type="NCBI Taxonomy" id="104087"/>
    <lineage>
        <taxon>Bacteria</taxon>
        <taxon>Pseudomonadati</taxon>
        <taxon>Pseudomonadota</taxon>
        <taxon>Gammaproteobacteria</taxon>
        <taxon>Pseudomonadales</taxon>
        <taxon>Pseudomonadaceae</taxon>
        <taxon>Pseudomonas</taxon>
    </lineage>
</organism>
<dbReference type="InterPro" id="IPR031832">
    <property type="entry name" value="DUF4747"/>
</dbReference>
<sequence>MSKTRESAGENYSRDRKLEVSCLNLVLHPHSQELYIALLKTIHANKIDIKVRGDDAVMLGSVFKGEEGDVYVGEIFKFLKLNAAEDWFNTLSMEVASRNDVSGIVIPENLKPHFKRFQYAFFPSKHRLFYVSRSGSDALSPGLLKKFFEGAAESAALAEFGSLTVTVEPRIDSTEQIFSIPRISRLEMEINKPNPDDLAGLDVEMQERLRRLNAKKEIVILVEANTEGLQPDDELKALADVAASNGKVYAKGRDVEGSVIKLSTESMPMAVPVTFNPDLQAERDALVQAARELMPR</sequence>
<dbReference type="OrthoDB" id="6626122at2"/>
<dbReference type="Pfam" id="PF15931">
    <property type="entry name" value="DUF4747"/>
    <property type="match status" value="1"/>
</dbReference>
<reference evidence="2" key="1">
    <citation type="submission" date="2016-10" db="EMBL/GenBank/DDBJ databases">
        <title>Pseudomonas frederiksbergensis ERGS4:02 complete genome.</title>
        <authorList>
            <person name="Kumar R."/>
            <person name="Acharya V."/>
            <person name="Singh D."/>
        </authorList>
    </citation>
    <scope>NUCLEOTIDE SEQUENCE [LARGE SCALE GENOMIC DNA]</scope>
    <source>
        <strain evidence="2">ERGS4:02</strain>
    </source>
</reference>
<dbReference type="EMBL" id="CP017886">
    <property type="protein sequence ID" value="APC18322.1"/>
    <property type="molecule type" value="Genomic_DNA"/>
</dbReference>
<proteinExistence type="predicted"/>
<dbReference type="RefSeq" id="WP_071554380.1">
    <property type="nucleotide sequence ID" value="NZ_CP017886.1"/>
</dbReference>
<evidence type="ECO:0000313" key="2">
    <source>
        <dbReference type="Proteomes" id="UP000182567"/>
    </source>
</evidence>
<dbReference type="Proteomes" id="UP000182567">
    <property type="component" value="Chromosome"/>
</dbReference>
<gene>
    <name evidence="1" type="ORF">BLL42_22310</name>
</gene>
<protein>
    <recommendedName>
        <fullName evidence="3">DUF4747 domain-containing protein</fullName>
    </recommendedName>
</protein>
<dbReference type="AlphaFoldDB" id="A0A1J0EQ94"/>
<name>A0A1J0EQ94_9PSED</name>